<dbReference type="NCBIfam" id="TIGR01383">
    <property type="entry name" value="not_thiJ"/>
    <property type="match status" value="2"/>
</dbReference>
<feature type="domain" description="DJ-1/PfpI" evidence="4">
    <location>
        <begin position="268"/>
        <end position="443"/>
    </location>
</feature>
<dbReference type="SUPFAM" id="SSF52317">
    <property type="entry name" value="Class I glutamine amidotransferase-like"/>
    <property type="match status" value="2"/>
</dbReference>
<dbReference type="FunFam" id="3.40.50.880:FF:000015">
    <property type="entry name" value="Protein DJ-1 homolog C"/>
    <property type="match status" value="2"/>
</dbReference>
<feature type="region of interest" description="Disordered" evidence="3">
    <location>
        <begin position="16"/>
        <end position="64"/>
    </location>
</feature>
<gene>
    <name evidence="6" type="ORF">EJB05_48735</name>
    <name evidence="5" type="ORF">EJB05_53748</name>
</gene>
<evidence type="ECO:0000313" key="7">
    <source>
        <dbReference type="Proteomes" id="UP000324897"/>
    </source>
</evidence>
<dbReference type="AlphaFoldDB" id="A0A5J9T3J2"/>
<dbReference type="Gene3D" id="3.40.50.880">
    <property type="match status" value="2"/>
</dbReference>
<dbReference type="GO" id="GO:0005737">
    <property type="term" value="C:cytoplasm"/>
    <property type="evidence" value="ECO:0007669"/>
    <property type="project" value="TreeGrafter"/>
</dbReference>
<evidence type="ECO:0000256" key="1">
    <source>
        <dbReference type="ARBA" id="ARBA00008542"/>
    </source>
</evidence>
<dbReference type="CDD" id="cd03135">
    <property type="entry name" value="GATase1_DJ-1"/>
    <property type="match status" value="2"/>
</dbReference>
<accession>A0A5J9T3J2</accession>
<organism evidence="6 7">
    <name type="scientific">Eragrostis curvula</name>
    <name type="common">weeping love grass</name>
    <dbReference type="NCBI Taxonomy" id="38414"/>
    <lineage>
        <taxon>Eukaryota</taxon>
        <taxon>Viridiplantae</taxon>
        <taxon>Streptophyta</taxon>
        <taxon>Embryophyta</taxon>
        <taxon>Tracheophyta</taxon>
        <taxon>Spermatophyta</taxon>
        <taxon>Magnoliopsida</taxon>
        <taxon>Liliopsida</taxon>
        <taxon>Poales</taxon>
        <taxon>Poaceae</taxon>
        <taxon>PACMAD clade</taxon>
        <taxon>Chloridoideae</taxon>
        <taxon>Eragrostideae</taxon>
        <taxon>Eragrostidinae</taxon>
        <taxon>Eragrostis</taxon>
    </lineage>
</organism>
<dbReference type="GO" id="GO:1903189">
    <property type="term" value="P:glyoxal metabolic process"/>
    <property type="evidence" value="ECO:0007669"/>
    <property type="project" value="TreeGrafter"/>
</dbReference>
<dbReference type="Proteomes" id="UP000324897">
    <property type="component" value="Unassembled WGS sequence"/>
</dbReference>
<dbReference type="InterPro" id="IPR050325">
    <property type="entry name" value="Prot/Nucl_acid_deglycase"/>
</dbReference>
<keyword evidence="2" id="KW-0677">Repeat</keyword>
<evidence type="ECO:0000313" key="6">
    <source>
        <dbReference type="EMBL" id="TVU05568.1"/>
    </source>
</evidence>
<comment type="similarity">
    <text evidence="1">Belongs to the peptidase C56 family.</text>
</comment>
<sequence>MLSQWQSLLSPAPHHAMAMLAPPPPPNRTIYSPFRSPSPRSVARASPTLSATDATVSSPSSPKKKVLVPVAMGTEEMEAVILAGVLRRAGADVTLASVEDGLEVKASCGSRLVADTHIASCVDQVFDLVALPGGMPGSVRLRDSNILQRITVRQAEEKRMYGAICAAPAVVLLPWGLHKGKKITCHPSFMGDLPTFRAVESNVQVSGELTTSRGPGTTFQFALSFVEQMFGIHAAEDVDRTLMTQMDADLERSTEVNEVAWSVDHNPRVLIPIADGSEEMEIIILVDILRRAKINVVLASAEKSTNIVGSQGMKIVADECIRSASDSEYDLIILPSYTVTNIALVFSSMGGPAGAERLHRSRILKKLLKEQKQAGRMYGGVCSSQIVLQQQGLLEDKVVTSHPSTTNQLTRRVIDGSKVVIDGNLITGKGLGTVIDFSLAIIRKFFGHGRAKSVANGIVFEYPKS</sequence>
<feature type="compositionally biased region" description="Low complexity" evidence="3">
    <location>
        <begin position="32"/>
        <end position="47"/>
    </location>
</feature>
<dbReference type="EMBL" id="RWGY01000051">
    <property type="protein sequence ID" value="TVU05568.1"/>
    <property type="molecule type" value="Genomic_DNA"/>
</dbReference>
<dbReference type="Pfam" id="PF01965">
    <property type="entry name" value="DJ-1_PfpI"/>
    <property type="match status" value="2"/>
</dbReference>
<keyword evidence="7" id="KW-1185">Reference proteome</keyword>
<dbReference type="InterPro" id="IPR002818">
    <property type="entry name" value="DJ-1/PfpI"/>
</dbReference>
<evidence type="ECO:0000256" key="3">
    <source>
        <dbReference type="SAM" id="MobiDB-lite"/>
    </source>
</evidence>
<dbReference type="Gramene" id="TVU05568">
    <property type="protein sequence ID" value="TVU05568"/>
    <property type="gene ID" value="EJB05_48735"/>
</dbReference>
<dbReference type="PANTHER" id="PTHR48094">
    <property type="entry name" value="PROTEIN/NUCLEIC ACID DEGLYCASE DJ-1-RELATED"/>
    <property type="match status" value="1"/>
</dbReference>
<evidence type="ECO:0000256" key="2">
    <source>
        <dbReference type="ARBA" id="ARBA00022737"/>
    </source>
</evidence>
<dbReference type="EMBL" id="RWGY01000542">
    <property type="protein sequence ID" value="TVU00809.1"/>
    <property type="molecule type" value="Genomic_DNA"/>
</dbReference>
<proteinExistence type="inferred from homology"/>
<name>A0A5J9T3J2_9POAL</name>
<dbReference type="InterPro" id="IPR029062">
    <property type="entry name" value="Class_I_gatase-like"/>
</dbReference>
<evidence type="ECO:0000259" key="4">
    <source>
        <dbReference type="Pfam" id="PF01965"/>
    </source>
</evidence>
<comment type="caution">
    <text evidence="6">The sequence shown here is derived from an EMBL/GenBank/DDBJ whole genome shotgun (WGS) entry which is preliminary data.</text>
</comment>
<evidence type="ECO:0000313" key="5">
    <source>
        <dbReference type="EMBL" id="TVU00809.1"/>
    </source>
</evidence>
<dbReference type="PANTHER" id="PTHR48094:SF7">
    <property type="entry name" value="PROTEIN DJ-1 HOMOLOG C"/>
    <property type="match status" value="1"/>
</dbReference>
<protein>
    <recommendedName>
        <fullName evidence="4">DJ-1/PfpI domain-containing protein</fullName>
    </recommendedName>
</protein>
<feature type="domain" description="DJ-1/PfpI" evidence="4">
    <location>
        <begin position="64"/>
        <end position="228"/>
    </location>
</feature>
<dbReference type="InterPro" id="IPR006287">
    <property type="entry name" value="DJ-1"/>
</dbReference>
<dbReference type="Gramene" id="TVU00809">
    <property type="protein sequence ID" value="TVU00809"/>
    <property type="gene ID" value="EJB05_53748"/>
</dbReference>
<dbReference type="OrthoDB" id="543156at2759"/>
<reference evidence="6 7" key="1">
    <citation type="journal article" date="2019" name="Sci. Rep.">
        <title>A high-quality genome of Eragrostis curvula grass provides insights into Poaceae evolution and supports new strategies to enhance forage quality.</title>
        <authorList>
            <person name="Carballo J."/>
            <person name="Santos B.A.C.M."/>
            <person name="Zappacosta D."/>
            <person name="Garbus I."/>
            <person name="Selva J.P."/>
            <person name="Gallo C.A."/>
            <person name="Diaz A."/>
            <person name="Albertini E."/>
            <person name="Caccamo M."/>
            <person name="Echenique V."/>
        </authorList>
    </citation>
    <scope>NUCLEOTIDE SEQUENCE [LARGE SCALE GENOMIC DNA]</scope>
    <source>
        <strain evidence="7">cv. Victoria</strain>
        <tissue evidence="6">Leaf</tissue>
    </source>
</reference>